<dbReference type="EMBL" id="HBUE01060002">
    <property type="protein sequence ID" value="CAG6468174.1"/>
    <property type="molecule type" value="Transcribed_RNA"/>
</dbReference>
<dbReference type="EMBL" id="HBUE01195976">
    <property type="protein sequence ID" value="CAG6527694.1"/>
    <property type="molecule type" value="Transcribed_RNA"/>
</dbReference>
<evidence type="ECO:0000313" key="1">
    <source>
        <dbReference type="EMBL" id="CAG6579416.1"/>
    </source>
</evidence>
<sequence length="143" mass="16457">MGRRPTHATGWMADPSRAPNCTWPRRNIGRIDKLDWPRKVVSTMTNTTMTTTIQWIKPTTMIVVITEITNRFSELRQWSTPTTTTEETTQTTNRHQCQNNWNLCQCQSANSLPTRVLLSRNHGDLLQRSPLAPVERTTPRPKS</sequence>
<protein>
    <submittedName>
        <fullName evidence="1">(northern house mosquito) hypothetical protein</fullName>
    </submittedName>
</protein>
<dbReference type="EMBL" id="HBUE01301974">
    <property type="protein sequence ID" value="CAG6579416.1"/>
    <property type="molecule type" value="Transcribed_RNA"/>
</dbReference>
<dbReference type="AlphaFoldDB" id="A0A8D8JYD7"/>
<name>A0A8D8JYD7_CULPI</name>
<accession>A0A8D8JYD7</accession>
<proteinExistence type="predicted"/>
<reference evidence="1" key="1">
    <citation type="submission" date="2021-05" db="EMBL/GenBank/DDBJ databases">
        <authorList>
            <person name="Alioto T."/>
            <person name="Alioto T."/>
            <person name="Gomez Garrido J."/>
        </authorList>
    </citation>
    <scope>NUCLEOTIDE SEQUENCE</scope>
</reference>
<organism evidence="1">
    <name type="scientific">Culex pipiens</name>
    <name type="common">House mosquito</name>
    <dbReference type="NCBI Taxonomy" id="7175"/>
    <lineage>
        <taxon>Eukaryota</taxon>
        <taxon>Metazoa</taxon>
        <taxon>Ecdysozoa</taxon>
        <taxon>Arthropoda</taxon>
        <taxon>Hexapoda</taxon>
        <taxon>Insecta</taxon>
        <taxon>Pterygota</taxon>
        <taxon>Neoptera</taxon>
        <taxon>Endopterygota</taxon>
        <taxon>Diptera</taxon>
        <taxon>Nematocera</taxon>
        <taxon>Culicoidea</taxon>
        <taxon>Culicidae</taxon>
        <taxon>Culicinae</taxon>
        <taxon>Culicini</taxon>
        <taxon>Culex</taxon>
        <taxon>Culex</taxon>
    </lineage>
</organism>